<reference evidence="2" key="2">
    <citation type="submission" date="2023-05" db="EMBL/GenBank/DDBJ databases">
        <authorList>
            <consortium name="Lawrence Berkeley National Laboratory"/>
            <person name="Steindorff A."/>
            <person name="Hensen N."/>
            <person name="Bonometti L."/>
            <person name="Westerberg I."/>
            <person name="Brannstrom I.O."/>
            <person name="Guillou S."/>
            <person name="Cros-Aarteil S."/>
            <person name="Calhoun S."/>
            <person name="Haridas S."/>
            <person name="Kuo A."/>
            <person name="Mondo S."/>
            <person name="Pangilinan J."/>
            <person name="Riley R."/>
            <person name="Labutti K."/>
            <person name="Andreopoulos B."/>
            <person name="Lipzen A."/>
            <person name="Chen C."/>
            <person name="Yanf M."/>
            <person name="Daum C."/>
            <person name="Ng V."/>
            <person name="Clum A."/>
            <person name="Ohm R."/>
            <person name="Martin F."/>
            <person name="Silar P."/>
            <person name="Natvig D."/>
            <person name="Lalanne C."/>
            <person name="Gautier V."/>
            <person name="Ament-Velasquez S.L."/>
            <person name="Kruys A."/>
            <person name="Hutchinson M.I."/>
            <person name="Powell A.J."/>
            <person name="Barry K."/>
            <person name="Miller A.N."/>
            <person name="Grigoriev I.V."/>
            <person name="Debuchy R."/>
            <person name="Gladieux P."/>
            <person name="Thoren M.H."/>
            <person name="Johannesson H."/>
        </authorList>
    </citation>
    <scope>NUCLEOTIDE SEQUENCE</scope>
    <source>
        <strain evidence="2">CBS 103.79</strain>
    </source>
</reference>
<accession>A0AAN6M968</accession>
<evidence type="ECO:0000313" key="3">
    <source>
        <dbReference type="Proteomes" id="UP001303889"/>
    </source>
</evidence>
<protein>
    <recommendedName>
        <fullName evidence="1">Tse2 ADP-ribosyltransferase toxin domain-containing protein</fullName>
    </recommendedName>
</protein>
<evidence type="ECO:0000259" key="1">
    <source>
        <dbReference type="Pfam" id="PF18648"/>
    </source>
</evidence>
<comment type="caution">
    <text evidence="2">The sequence shown here is derived from an EMBL/GenBank/DDBJ whole genome shotgun (WGS) entry which is preliminary data.</text>
</comment>
<gene>
    <name evidence="2" type="ORF">C8A05DRAFT_48322</name>
</gene>
<dbReference type="Pfam" id="PF18648">
    <property type="entry name" value="ADPRTs_Tse2"/>
    <property type="match status" value="1"/>
</dbReference>
<feature type="domain" description="Tse2 ADP-ribosyltransferase toxin" evidence="1">
    <location>
        <begin position="36"/>
        <end position="188"/>
    </location>
</feature>
<proteinExistence type="predicted"/>
<evidence type="ECO:0000313" key="2">
    <source>
        <dbReference type="EMBL" id="KAK3896791.1"/>
    </source>
</evidence>
<sequence>MASRVRVPRTSMARLYRRAISQVPPNAMAIYTAFPATLYYYSPHRVSNLYDCREMESRPYGLIDQAVCVANNGLVYPRFRSAVPHDPLLWVSNGAVFMPNTTWMQELYRLFLEQSYYDALDDGEQVEAPYLYTVAKGTPVPGLLILIREDEESFSLQPSQQGLTLNDFNRSLDEFYDEHALKETASQWFGKHPLRDSIGNSEEHMWMSR</sequence>
<reference evidence="2" key="1">
    <citation type="journal article" date="2023" name="Mol. Phylogenet. Evol.">
        <title>Genome-scale phylogeny and comparative genomics of the fungal order Sordariales.</title>
        <authorList>
            <person name="Hensen N."/>
            <person name="Bonometti L."/>
            <person name="Westerberg I."/>
            <person name="Brannstrom I.O."/>
            <person name="Guillou S."/>
            <person name="Cros-Aarteil S."/>
            <person name="Calhoun S."/>
            <person name="Haridas S."/>
            <person name="Kuo A."/>
            <person name="Mondo S."/>
            <person name="Pangilinan J."/>
            <person name="Riley R."/>
            <person name="LaButti K."/>
            <person name="Andreopoulos B."/>
            <person name="Lipzen A."/>
            <person name="Chen C."/>
            <person name="Yan M."/>
            <person name="Daum C."/>
            <person name="Ng V."/>
            <person name="Clum A."/>
            <person name="Steindorff A."/>
            <person name="Ohm R.A."/>
            <person name="Martin F."/>
            <person name="Silar P."/>
            <person name="Natvig D.O."/>
            <person name="Lalanne C."/>
            <person name="Gautier V."/>
            <person name="Ament-Velasquez S.L."/>
            <person name="Kruys A."/>
            <person name="Hutchinson M.I."/>
            <person name="Powell A.J."/>
            <person name="Barry K."/>
            <person name="Miller A.N."/>
            <person name="Grigoriev I.V."/>
            <person name="Debuchy R."/>
            <person name="Gladieux P."/>
            <person name="Hiltunen Thoren M."/>
            <person name="Johannesson H."/>
        </authorList>
    </citation>
    <scope>NUCLEOTIDE SEQUENCE</scope>
    <source>
        <strain evidence="2">CBS 103.79</strain>
    </source>
</reference>
<dbReference type="AlphaFoldDB" id="A0AAN6M968"/>
<organism evidence="2 3">
    <name type="scientific">Staphylotrichum tortipilum</name>
    <dbReference type="NCBI Taxonomy" id="2831512"/>
    <lineage>
        <taxon>Eukaryota</taxon>
        <taxon>Fungi</taxon>
        <taxon>Dikarya</taxon>
        <taxon>Ascomycota</taxon>
        <taxon>Pezizomycotina</taxon>
        <taxon>Sordariomycetes</taxon>
        <taxon>Sordariomycetidae</taxon>
        <taxon>Sordariales</taxon>
        <taxon>Chaetomiaceae</taxon>
        <taxon>Staphylotrichum</taxon>
    </lineage>
</organism>
<dbReference type="InterPro" id="IPR041018">
    <property type="entry name" value="ADPRTs_Tse2"/>
</dbReference>
<dbReference type="EMBL" id="MU856397">
    <property type="protein sequence ID" value="KAK3896791.1"/>
    <property type="molecule type" value="Genomic_DNA"/>
</dbReference>
<name>A0AAN6M968_9PEZI</name>
<dbReference type="Proteomes" id="UP001303889">
    <property type="component" value="Unassembled WGS sequence"/>
</dbReference>
<keyword evidence="3" id="KW-1185">Reference proteome</keyword>